<dbReference type="Proteomes" id="UP000245678">
    <property type="component" value="Unassembled WGS sequence"/>
</dbReference>
<comment type="caution">
    <text evidence="1">The sequence shown here is derived from an EMBL/GenBank/DDBJ whole genome shotgun (WGS) entry which is preliminary data.</text>
</comment>
<dbReference type="AlphaFoldDB" id="A0A316H2W5"/>
<name>A0A316H2W5_9SPHI</name>
<dbReference type="EMBL" id="QGHA01000010">
    <property type="protein sequence ID" value="PWK73811.1"/>
    <property type="molecule type" value="Genomic_DNA"/>
</dbReference>
<reference evidence="1 2" key="1">
    <citation type="submission" date="2018-05" db="EMBL/GenBank/DDBJ databases">
        <title>Genomic Encyclopedia of Archaeal and Bacterial Type Strains, Phase II (KMG-II): from individual species to whole genera.</title>
        <authorList>
            <person name="Goeker M."/>
        </authorList>
    </citation>
    <scope>NUCLEOTIDE SEQUENCE [LARGE SCALE GENOMIC DNA]</scope>
    <source>
        <strain evidence="1 2">DSM 19975</strain>
    </source>
</reference>
<proteinExistence type="predicted"/>
<protein>
    <submittedName>
        <fullName evidence="1">Uncharacterized protein</fullName>
    </submittedName>
</protein>
<organism evidence="1 2">
    <name type="scientific">Mucilaginibacter oryzae</name>
    <dbReference type="NCBI Taxonomy" id="468058"/>
    <lineage>
        <taxon>Bacteria</taxon>
        <taxon>Pseudomonadati</taxon>
        <taxon>Bacteroidota</taxon>
        <taxon>Sphingobacteriia</taxon>
        <taxon>Sphingobacteriales</taxon>
        <taxon>Sphingobacteriaceae</taxon>
        <taxon>Mucilaginibacter</taxon>
    </lineage>
</organism>
<evidence type="ECO:0000313" key="1">
    <source>
        <dbReference type="EMBL" id="PWK73811.1"/>
    </source>
</evidence>
<keyword evidence="2" id="KW-1185">Reference proteome</keyword>
<accession>A0A316H2W5</accession>
<sequence length="50" mass="5867">MSHLSVNENKKADHLTDLPFKKFQKQYKAKTYKVCLTCKLCSLLHSKIKK</sequence>
<evidence type="ECO:0000313" key="2">
    <source>
        <dbReference type="Proteomes" id="UP000245678"/>
    </source>
</evidence>
<gene>
    <name evidence="1" type="ORF">LX99_04197</name>
</gene>